<dbReference type="Proteomes" id="UP000634136">
    <property type="component" value="Unassembled WGS sequence"/>
</dbReference>
<name>A0A834X3R0_9FABA</name>
<dbReference type="EMBL" id="JAAIUW010000003">
    <property type="protein sequence ID" value="KAF7837028.1"/>
    <property type="molecule type" value="Genomic_DNA"/>
</dbReference>
<protein>
    <submittedName>
        <fullName evidence="1">Uncharacterized protein</fullName>
    </submittedName>
</protein>
<evidence type="ECO:0000313" key="1">
    <source>
        <dbReference type="EMBL" id="KAF7837028.1"/>
    </source>
</evidence>
<evidence type="ECO:0000313" key="2">
    <source>
        <dbReference type="Proteomes" id="UP000634136"/>
    </source>
</evidence>
<sequence length="67" mass="7507">MPQSVAVLQNMRALDPLLSKVTPLPIPNTTIFTRTNHHSHPRCSFRLTSTILKVETTQNDNGIKIVI</sequence>
<dbReference type="AlphaFoldDB" id="A0A834X3R0"/>
<accession>A0A834X3R0</accession>
<keyword evidence="2" id="KW-1185">Reference proteome</keyword>
<comment type="caution">
    <text evidence="1">The sequence shown here is derived from an EMBL/GenBank/DDBJ whole genome shotgun (WGS) entry which is preliminary data.</text>
</comment>
<gene>
    <name evidence="1" type="ORF">G2W53_005510</name>
</gene>
<organism evidence="1 2">
    <name type="scientific">Senna tora</name>
    <dbReference type="NCBI Taxonomy" id="362788"/>
    <lineage>
        <taxon>Eukaryota</taxon>
        <taxon>Viridiplantae</taxon>
        <taxon>Streptophyta</taxon>
        <taxon>Embryophyta</taxon>
        <taxon>Tracheophyta</taxon>
        <taxon>Spermatophyta</taxon>
        <taxon>Magnoliopsida</taxon>
        <taxon>eudicotyledons</taxon>
        <taxon>Gunneridae</taxon>
        <taxon>Pentapetalae</taxon>
        <taxon>rosids</taxon>
        <taxon>fabids</taxon>
        <taxon>Fabales</taxon>
        <taxon>Fabaceae</taxon>
        <taxon>Caesalpinioideae</taxon>
        <taxon>Cassia clade</taxon>
        <taxon>Senna</taxon>
    </lineage>
</organism>
<reference evidence="1" key="1">
    <citation type="submission" date="2020-09" db="EMBL/GenBank/DDBJ databases">
        <title>Genome-Enabled Discovery of Anthraquinone Biosynthesis in Senna tora.</title>
        <authorList>
            <person name="Kang S.-H."/>
            <person name="Pandey R.P."/>
            <person name="Lee C.-M."/>
            <person name="Sim J.-S."/>
            <person name="Jeong J.-T."/>
            <person name="Choi B.-S."/>
            <person name="Jung M."/>
            <person name="Ginzburg D."/>
            <person name="Zhao K."/>
            <person name="Won S.Y."/>
            <person name="Oh T.-J."/>
            <person name="Yu Y."/>
            <person name="Kim N.-H."/>
            <person name="Lee O.R."/>
            <person name="Lee T.-H."/>
            <person name="Bashyal P."/>
            <person name="Kim T.-S."/>
            <person name="Lee W.-H."/>
            <person name="Kawkins C."/>
            <person name="Kim C.-K."/>
            <person name="Kim J.S."/>
            <person name="Ahn B.O."/>
            <person name="Rhee S.Y."/>
            <person name="Sohng J.K."/>
        </authorList>
    </citation>
    <scope>NUCLEOTIDE SEQUENCE</scope>
    <source>
        <tissue evidence="1">Leaf</tissue>
    </source>
</reference>
<proteinExistence type="predicted"/>